<feature type="domain" description="Phosphatidic acid phosphatase type 2/haloperoxidase" evidence="9">
    <location>
        <begin position="64"/>
        <end position="174"/>
    </location>
</feature>
<gene>
    <name evidence="10" type="ORF">SDC9_165369</name>
</gene>
<evidence type="ECO:0000256" key="3">
    <source>
        <dbReference type="ARBA" id="ARBA00022692"/>
    </source>
</evidence>
<dbReference type="GO" id="GO:0005886">
    <property type="term" value="C:plasma membrane"/>
    <property type="evidence" value="ECO:0007669"/>
    <property type="project" value="UniProtKB-SubCell"/>
</dbReference>
<feature type="region of interest" description="Disordered" evidence="7">
    <location>
        <begin position="188"/>
        <end position="212"/>
    </location>
</feature>
<evidence type="ECO:0000259" key="9">
    <source>
        <dbReference type="SMART" id="SM00014"/>
    </source>
</evidence>
<dbReference type="Gene3D" id="1.20.144.10">
    <property type="entry name" value="Phosphatidic acid phosphatase type 2/haloperoxidase"/>
    <property type="match status" value="1"/>
</dbReference>
<feature type="transmembrane region" description="Helical" evidence="8">
    <location>
        <begin position="134"/>
        <end position="153"/>
    </location>
</feature>
<evidence type="ECO:0000256" key="5">
    <source>
        <dbReference type="ARBA" id="ARBA00022989"/>
    </source>
</evidence>
<dbReference type="InterPro" id="IPR000326">
    <property type="entry name" value="PAP2/HPO"/>
</dbReference>
<keyword evidence="6 8" id="KW-0472">Membrane</keyword>
<keyword evidence="2" id="KW-1003">Cell membrane</keyword>
<evidence type="ECO:0000256" key="6">
    <source>
        <dbReference type="ARBA" id="ARBA00023136"/>
    </source>
</evidence>
<sequence length="212" mass="23143">MRGPCGRGMCVRTLELGILNWIQANCRTGFLDAMMPFVSALCNHGEIWIALAVILLLTGKYRRTGAVLALALILDGLCCNVILKPLIARVRPCDVNAAVTLLVSRPTDWSFPSGHTAASFAAVGALLMEKNWLWKPGFALAVLIAFSRLYLYLHWPSDVLAGAALGTMLGFAAGWLTRWVEKKRDGSVLPEEREKCERDAGQTEDSAGGRQQ</sequence>
<keyword evidence="4" id="KW-0378">Hydrolase</keyword>
<name>A0A645FU53_9ZZZZ</name>
<evidence type="ECO:0000256" key="8">
    <source>
        <dbReference type="SAM" id="Phobius"/>
    </source>
</evidence>
<comment type="caution">
    <text evidence="10">The sequence shown here is derived from an EMBL/GenBank/DDBJ whole genome shotgun (WGS) entry which is preliminary data.</text>
</comment>
<feature type="transmembrane region" description="Helical" evidence="8">
    <location>
        <begin position="65"/>
        <end position="83"/>
    </location>
</feature>
<evidence type="ECO:0000256" key="1">
    <source>
        <dbReference type="ARBA" id="ARBA00004651"/>
    </source>
</evidence>
<dbReference type="PANTHER" id="PTHR14969">
    <property type="entry name" value="SPHINGOSINE-1-PHOSPHATE PHOSPHOHYDROLASE"/>
    <property type="match status" value="1"/>
</dbReference>
<evidence type="ECO:0000256" key="4">
    <source>
        <dbReference type="ARBA" id="ARBA00022801"/>
    </source>
</evidence>
<feature type="compositionally biased region" description="Basic and acidic residues" evidence="7">
    <location>
        <begin position="188"/>
        <end position="201"/>
    </location>
</feature>
<dbReference type="EMBL" id="VSSQ01065262">
    <property type="protein sequence ID" value="MPN18011.1"/>
    <property type="molecule type" value="Genomic_DNA"/>
</dbReference>
<dbReference type="SMART" id="SM00014">
    <property type="entry name" value="acidPPc"/>
    <property type="match status" value="1"/>
</dbReference>
<organism evidence="10">
    <name type="scientific">bioreactor metagenome</name>
    <dbReference type="NCBI Taxonomy" id="1076179"/>
    <lineage>
        <taxon>unclassified sequences</taxon>
        <taxon>metagenomes</taxon>
        <taxon>ecological metagenomes</taxon>
    </lineage>
</organism>
<reference evidence="10" key="1">
    <citation type="submission" date="2019-08" db="EMBL/GenBank/DDBJ databases">
        <authorList>
            <person name="Kucharzyk K."/>
            <person name="Murdoch R.W."/>
            <person name="Higgins S."/>
            <person name="Loffler F."/>
        </authorList>
    </citation>
    <scope>NUCLEOTIDE SEQUENCE</scope>
</reference>
<accession>A0A645FU53</accession>
<keyword evidence="5 8" id="KW-1133">Transmembrane helix</keyword>
<feature type="transmembrane region" description="Helical" evidence="8">
    <location>
        <begin position="159"/>
        <end position="177"/>
    </location>
</feature>
<keyword evidence="3 8" id="KW-0812">Transmembrane</keyword>
<protein>
    <recommendedName>
        <fullName evidence="9">Phosphatidic acid phosphatase type 2/haloperoxidase domain-containing protein</fullName>
    </recommendedName>
</protein>
<dbReference type="SUPFAM" id="SSF48317">
    <property type="entry name" value="Acid phosphatase/Vanadium-dependent haloperoxidase"/>
    <property type="match status" value="1"/>
</dbReference>
<proteinExistence type="predicted"/>
<feature type="transmembrane region" description="Helical" evidence="8">
    <location>
        <begin position="37"/>
        <end position="58"/>
    </location>
</feature>
<dbReference type="Pfam" id="PF01569">
    <property type="entry name" value="PAP2"/>
    <property type="match status" value="1"/>
</dbReference>
<comment type="subcellular location">
    <subcellularLocation>
        <location evidence="1">Cell membrane</location>
        <topology evidence="1">Multi-pass membrane protein</topology>
    </subcellularLocation>
</comment>
<feature type="compositionally biased region" description="Polar residues" evidence="7">
    <location>
        <begin position="203"/>
        <end position="212"/>
    </location>
</feature>
<evidence type="ECO:0000256" key="2">
    <source>
        <dbReference type="ARBA" id="ARBA00022475"/>
    </source>
</evidence>
<dbReference type="InterPro" id="IPR036938">
    <property type="entry name" value="PAP2/HPO_sf"/>
</dbReference>
<dbReference type="AlphaFoldDB" id="A0A645FU53"/>
<dbReference type="GO" id="GO:0016787">
    <property type="term" value="F:hydrolase activity"/>
    <property type="evidence" value="ECO:0007669"/>
    <property type="project" value="UniProtKB-KW"/>
</dbReference>
<dbReference type="PANTHER" id="PTHR14969:SF62">
    <property type="entry name" value="DECAPRENYLPHOSPHORYL-5-PHOSPHORIBOSE PHOSPHATASE RV3807C-RELATED"/>
    <property type="match status" value="1"/>
</dbReference>
<evidence type="ECO:0000256" key="7">
    <source>
        <dbReference type="SAM" id="MobiDB-lite"/>
    </source>
</evidence>
<evidence type="ECO:0000313" key="10">
    <source>
        <dbReference type="EMBL" id="MPN18011.1"/>
    </source>
</evidence>